<evidence type="ECO:0000313" key="1">
    <source>
        <dbReference type="EMBL" id="VDO65385.1"/>
    </source>
</evidence>
<sequence>MMMPAMRQLFYQMFLSNIPLRMNQLCGQQSILLLIILLYNGSILSW</sequence>
<dbReference type="Proteomes" id="UP000267606">
    <property type="component" value="Unassembled WGS sequence"/>
</dbReference>
<dbReference type="EMBL" id="UZAJ01012979">
    <property type="protein sequence ID" value="VDO65385.1"/>
    <property type="molecule type" value="Genomic_DNA"/>
</dbReference>
<dbReference type="WBParaSite" id="OFLC_0001004301-mRNA-1">
    <property type="protein sequence ID" value="OFLC_0001004301-mRNA-1"/>
    <property type="gene ID" value="OFLC_0001004301"/>
</dbReference>
<accession>A0A183HRD2</accession>
<name>A0A183HRD2_9BILA</name>
<evidence type="ECO:0000313" key="3">
    <source>
        <dbReference type="WBParaSite" id="OFLC_0001004301-mRNA-1"/>
    </source>
</evidence>
<evidence type="ECO:0000313" key="2">
    <source>
        <dbReference type="Proteomes" id="UP000267606"/>
    </source>
</evidence>
<keyword evidence="2" id="KW-1185">Reference proteome</keyword>
<gene>
    <name evidence="1" type="ORF">OFLC_LOCUS10044</name>
</gene>
<dbReference type="AlphaFoldDB" id="A0A183HRD2"/>
<protein>
    <submittedName>
        <fullName evidence="1 3">Uncharacterized protein</fullName>
    </submittedName>
</protein>
<reference evidence="3" key="1">
    <citation type="submission" date="2016-06" db="UniProtKB">
        <authorList>
            <consortium name="WormBaseParasite"/>
        </authorList>
    </citation>
    <scope>IDENTIFICATION</scope>
</reference>
<reference evidence="1 2" key="2">
    <citation type="submission" date="2018-11" db="EMBL/GenBank/DDBJ databases">
        <authorList>
            <consortium name="Pathogen Informatics"/>
        </authorList>
    </citation>
    <scope>NUCLEOTIDE SEQUENCE [LARGE SCALE GENOMIC DNA]</scope>
</reference>
<proteinExistence type="predicted"/>
<organism evidence="3">
    <name type="scientific">Onchocerca flexuosa</name>
    <dbReference type="NCBI Taxonomy" id="387005"/>
    <lineage>
        <taxon>Eukaryota</taxon>
        <taxon>Metazoa</taxon>
        <taxon>Ecdysozoa</taxon>
        <taxon>Nematoda</taxon>
        <taxon>Chromadorea</taxon>
        <taxon>Rhabditida</taxon>
        <taxon>Spirurina</taxon>
        <taxon>Spiruromorpha</taxon>
        <taxon>Filarioidea</taxon>
        <taxon>Onchocercidae</taxon>
        <taxon>Onchocerca</taxon>
    </lineage>
</organism>